<evidence type="ECO:0000313" key="10">
    <source>
        <dbReference type="EMBL" id="PTB85924.1"/>
    </source>
</evidence>
<gene>
    <name evidence="10" type="ORF">C9940_04480</name>
</gene>
<keyword evidence="2 6" id="KW-0813">Transport</keyword>
<evidence type="ECO:0000256" key="1">
    <source>
        <dbReference type="ARBA" id="ARBA00009660"/>
    </source>
</evidence>
<dbReference type="Gene3D" id="1.10.490.10">
    <property type="entry name" value="Globins"/>
    <property type="match status" value="1"/>
</dbReference>
<evidence type="ECO:0000256" key="5">
    <source>
        <dbReference type="ARBA" id="ARBA00023004"/>
    </source>
</evidence>
<keyword evidence="4 6" id="KW-0479">Metal-binding</keyword>
<comment type="cofactor">
    <cofactor evidence="7">
        <name>heme</name>
        <dbReference type="ChEBI" id="CHEBI:30413"/>
    </cofactor>
    <text evidence="7">Binds 1 heme group per subunit.</text>
</comment>
<dbReference type="GO" id="GO:0020037">
    <property type="term" value="F:heme binding"/>
    <property type="evidence" value="ECO:0007669"/>
    <property type="project" value="InterPro"/>
</dbReference>
<evidence type="ECO:0000256" key="6">
    <source>
        <dbReference type="PIRNR" id="PIRNR002030"/>
    </source>
</evidence>
<dbReference type="CDD" id="cd00454">
    <property type="entry name" value="TrHb1_N"/>
    <property type="match status" value="1"/>
</dbReference>
<dbReference type="InterPro" id="IPR016339">
    <property type="entry name" value="Hemoglobin_trunc_I"/>
</dbReference>
<organism evidence="10">
    <name type="scientific">Pseudidiomarina aestuarii</name>
    <dbReference type="NCBI Taxonomy" id="624146"/>
    <lineage>
        <taxon>Bacteria</taxon>
        <taxon>Pseudomonadati</taxon>
        <taxon>Pseudomonadota</taxon>
        <taxon>Gammaproteobacteria</taxon>
        <taxon>Alteromonadales</taxon>
        <taxon>Idiomarinaceae</taxon>
        <taxon>Pseudidiomarina</taxon>
    </lineage>
</organism>
<dbReference type="GO" id="GO:0046872">
    <property type="term" value="F:metal ion binding"/>
    <property type="evidence" value="ECO:0007669"/>
    <property type="project" value="UniProtKB-UniRule"/>
</dbReference>
<dbReference type="GO" id="GO:0019825">
    <property type="term" value="F:oxygen binding"/>
    <property type="evidence" value="ECO:0007669"/>
    <property type="project" value="InterPro"/>
</dbReference>
<sequence>MSIKSILFAVALLCVSAPSHADDSLYQELGGQAGISQLMETFVLEIASDDPIIHHFEKTDIERLHRLLTEQVCVIAGGPCEYTGEDMVTVHTGMNITRAEFNALVEDLMTAMEQKEVPVTTQNRLLAALAEMHPEVVGL</sequence>
<dbReference type="AlphaFoldDB" id="A0A2T4CWI9"/>
<accession>A0A2T4CWI9</accession>
<evidence type="ECO:0000256" key="8">
    <source>
        <dbReference type="PIRSR" id="PIRSR601486-1"/>
    </source>
</evidence>
<feature type="signal peptide" evidence="9">
    <location>
        <begin position="1"/>
        <end position="21"/>
    </location>
</feature>
<evidence type="ECO:0000256" key="3">
    <source>
        <dbReference type="ARBA" id="ARBA00022617"/>
    </source>
</evidence>
<evidence type="ECO:0000256" key="7">
    <source>
        <dbReference type="PIRSR" id="PIRSR002030-1"/>
    </source>
</evidence>
<dbReference type="Pfam" id="PF01152">
    <property type="entry name" value="Bac_globin"/>
    <property type="match status" value="1"/>
</dbReference>
<dbReference type="InterPro" id="IPR012292">
    <property type="entry name" value="Globin/Proto"/>
</dbReference>
<keyword evidence="6" id="KW-0561">Oxygen transport</keyword>
<feature type="chain" id="PRO_5015518529" description="Group 1 truncated hemoglobin" evidence="9">
    <location>
        <begin position="22"/>
        <end position="139"/>
    </location>
</feature>
<protein>
    <recommendedName>
        <fullName evidence="6">Group 1 truncated hemoglobin</fullName>
    </recommendedName>
</protein>
<evidence type="ECO:0000256" key="2">
    <source>
        <dbReference type="ARBA" id="ARBA00022448"/>
    </source>
</evidence>
<reference evidence="10" key="1">
    <citation type="submission" date="2018-03" db="EMBL/GenBank/DDBJ databases">
        <title>Cross-interface Injection: A General Nanoliter Liquid Handling Method Applied to Single Cells Genome Amplification Automated Nanoliter Liquid Handling Applied to Single Cell Multiple Displacement Amplification.</title>
        <authorList>
            <person name="Yun J."/>
            <person name="Xu P."/>
            <person name="Xu J."/>
            <person name="Dai X."/>
            <person name="Wang Y."/>
            <person name="Zheng X."/>
            <person name="Cao C."/>
            <person name="Yi Q."/>
            <person name="Zhu Y."/>
            <person name="Wang L."/>
            <person name="Dong Z."/>
            <person name="Huang Y."/>
            <person name="Huang L."/>
            <person name="Du W."/>
        </authorList>
    </citation>
    <scope>NUCLEOTIDE SEQUENCE [LARGE SCALE GENOMIC DNA]</scope>
    <source>
        <strain evidence="10">Z-D3-2</strain>
    </source>
</reference>
<evidence type="ECO:0000256" key="9">
    <source>
        <dbReference type="SAM" id="SignalP"/>
    </source>
</evidence>
<dbReference type="EMBL" id="PYVN01000060">
    <property type="protein sequence ID" value="PTB85924.1"/>
    <property type="molecule type" value="Genomic_DNA"/>
</dbReference>
<dbReference type="PIRSF" id="PIRSF002030">
    <property type="entry name" value="Globin_Protozoa/Cyanobacteria"/>
    <property type="match status" value="1"/>
</dbReference>
<dbReference type="InterPro" id="IPR001486">
    <property type="entry name" value="Hemoglobin_trunc"/>
</dbReference>
<proteinExistence type="inferred from homology"/>
<keyword evidence="9" id="KW-0732">Signal</keyword>
<feature type="binding site" description="distal binding residue" evidence="8">
    <location>
        <position position="91"/>
    </location>
    <ligand>
        <name>heme</name>
        <dbReference type="ChEBI" id="CHEBI:30413"/>
    </ligand>
    <ligandPart>
        <name>Fe</name>
        <dbReference type="ChEBI" id="CHEBI:18248"/>
    </ligandPart>
</feature>
<name>A0A2T4CWI9_9GAMM</name>
<comment type="similarity">
    <text evidence="1 6">Belongs to the truncated hemoglobin family. Group I subfamily.</text>
</comment>
<dbReference type="InterPro" id="IPR009050">
    <property type="entry name" value="Globin-like_sf"/>
</dbReference>
<feature type="binding site" description="proximal binding residue" evidence="7">
    <location>
        <position position="91"/>
    </location>
    <ligand>
        <name>heme</name>
        <dbReference type="ChEBI" id="CHEBI:30413"/>
    </ligand>
    <ligandPart>
        <name>Fe</name>
        <dbReference type="ChEBI" id="CHEBI:18248"/>
    </ligandPart>
</feature>
<evidence type="ECO:0000256" key="4">
    <source>
        <dbReference type="ARBA" id="ARBA00022723"/>
    </source>
</evidence>
<dbReference type="SUPFAM" id="SSF46458">
    <property type="entry name" value="Globin-like"/>
    <property type="match status" value="1"/>
</dbReference>
<comment type="caution">
    <text evidence="10">The sequence shown here is derived from an EMBL/GenBank/DDBJ whole genome shotgun (WGS) entry which is preliminary data.</text>
</comment>
<keyword evidence="3 6" id="KW-0349">Heme</keyword>
<dbReference type="GO" id="GO:0005344">
    <property type="term" value="F:oxygen carrier activity"/>
    <property type="evidence" value="ECO:0007669"/>
    <property type="project" value="UniProtKB-UniRule"/>
</dbReference>
<keyword evidence="5 6" id="KW-0408">Iron</keyword>